<name>A0ACC3Z392_COLTU</name>
<evidence type="ECO:0000313" key="2">
    <source>
        <dbReference type="Proteomes" id="UP000805649"/>
    </source>
</evidence>
<gene>
    <name evidence="1" type="ORF">CTRU02_205164</name>
</gene>
<dbReference type="Proteomes" id="UP000805649">
    <property type="component" value="Unassembled WGS sequence"/>
</dbReference>
<proteinExistence type="predicted"/>
<dbReference type="EMBL" id="VUJX02000003">
    <property type="protein sequence ID" value="KAL0938554.1"/>
    <property type="molecule type" value="Genomic_DNA"/>
</dbReference>
<organism evidence="1 2">
    <name type="scientific">Colletotrichum truncatum</name>
    <name type="common">Anthracnose fungus</name>
    <name type="synonym">Colletotrichum capsici</name>
    <dbReference type="NCBI Taxonomy" id="5467"/>
    <lineage>
        <taxon>Eukaryota</taxon>
        <taxon>Fungi</taxon>
        <taxon>Dikarya</taxon>
        <taxon>Ascomycota</taxon>
        <taxon>Pezizomycotina</taxon>
        <taxon>Sordariomycetes</taxon>
        <taxon>Hypocreomycetidae</taxon>
        <taxon>Glomerellales</taxon>
        <taxon>Glomerellaceae</taxon>
        <taxon>Colletotrichum</taxon>
        <taxon>Colletotrichum truncatum species complex</taxon>
    </lineage>
</organism>
<evidence type="ECO:0000313" key="1">
    <source>
        <dbReference type="EMBL" id="KAL0938554.1"/>
    </source>
</evidence>
<accession>A0ACC3Z392</accession>
<comment type="caution">
    <text evidence="1">The sequence shown here is derived from an EMBL/GenBank/DDBJ whole genome shotgun (WGS) entry which is preliminary data.</text>
</comment>
<protein>
    <submittedName>
        <fullName evidence="1">Negative acting factor</fullName>
    </submittedName>
</protein>
<reference evidence="1 2" key="1">
    <citation type="journal article" date="2020" name="Phytopathology">
        <title>Genome Sequence Resources of Colletotrichum truncatum, C. plurivorum, C. musicola, and C. sojae: Four Species Pathogenic to Soybean (Glycine max).</title>
        <authorList>
            <person name="Rogerio F."/>
            <person name="Boufleur T.R."/>
            <person name="Ciampi-Guillardi M."/>
            <person name="Sukno S.A."/>
            <person name="Thon M.R."/>
            <person name="Massola Junior N.S."/>
            <person name="Baroncelli R."/>
        </authorList>
    </citation>
    <scope>NUCLEOTIDE SEQUENCE [LARGE SCALE GENOMIC DNA]</scope>
    <source>
        <strain evidence="1 2">CMES1059</strain>
    </source>
</reference>
<sequence>MVYTGKPSGGCKLCRIRKVKCDEGKPFCLRCTKSKRHCPGYGAVVRDQGKLSPEKLKKMRAGSSDSTNAVDPSIPLKTSPEGDCCLDTSAITPRRGSSPSFRLGDKEGDLVSVLERVPGGLMDSLDEQASCLFLSEYVNVPLTATARGHYSFLPRFLGSGTVSVCLSQAFKATSMVTLAMRQSKGSRGPALIRAQEHHLKALRAVGQALADPKEMKSDQTLGAVLMLALYEFALILMPEQTLMSKDSVKEYISHVKGAAKIVLMRGDQIFETTEGKELFSMTRNQCLTLQNLFKDPEISSYTWLLYNDAVNQNNRATLDISLLSSKLQQAVDIILAKASSPSPQAVEKMVELLEKARRLESEFSKLHNANPAFKVETAEWVFDRSDEELDTEPTFDGPVYKFFNLPMAVLHLVTWSSHLNLITTLMRAVAWLEAAGHEGLDDDEYDELVRVASVRIQDIVSAVPYFCSWNGYGVVVSQFPCGTTKPDDPLKGEAGLIVMWPLAMAMKSEYATPRQRRYLRGRLRYIADVSGINLARYFINEL</sequence>
<keyword evidence="2" id="KW-1185">Reference proteome</keyword>